<dbReference type="GeneID" id="86831908"/>
<dbReference type="Proteomes" id="UP000629287">
    <property type="component" value="Unassembled WGS sequence"/>
</dbReference>
<evidence type="ECO:0000313" key="1">
    <source>
        <dbReference type="EMBL" id="MBE1601282.1"/>
    </source>
</evidence>
<dbReference type="AlphaFoldDB" id="A0A8I0TUY9"/>
<organism evidence="1 2">
    <name type="scientific">Streptomyces stelliscabiei</name>
    <dbReference type="NCBI Taxonomy" id="146820"/>
    <lineage>
        <taxon>Bacteria</taxon>
        <taxon>Bacillati</taxon>
        <taxon>Actinomycetota</taxon>
        <taxon>Actinomycetes</taxon>
        <taxon>Kitasatosporales</taxon>
        <taxon>Streptomycetaceae</taxon>
        <taxon>Streptomyces</taxon>
    </lineage>
</organism>
<evidence type="ECO:0000313" key="2">
    <source>
        <dbReference type="Proteomes" id="UP000629287"/>
    </source>
</evidence>
<name>A0A8I0TUY9_9ACTN</name>
<dbReference type="EMBL" id="JADBGF010000001">
    <property type="protein sequence ID" value="MBE1601282.1"/>
    <property type="molecule type" value="Genomic_DNA"/>
</dbReference>
<proteinExistence type="predicted"/>
<comment type="caution">
    <text evidence="1">The sequence shown here is derived from an EMBL/GenBank/DDBJ whole genome shotgun (WGS) entry which is preliminary data.</text>
</comment>
<keyword evidence="2" id="KW-1185">Reference proteome</keyword>
<gene>
    <name evidence="1" type="ORF">H4687_007411</name>
</gene>
<reference evidence="1 2" key="1">
    <citation type="submission" date="2020-10" db="EMBL/GenBank/DDBJ databases">
        <title>Sequencing the genomes of 1000 actinobacteria strains.</title>
        <authorList>
            <person name="Klenk H.-P."/>
        </authorList>
    </citation>
    <scope>NUCLEOTIDE SEQUENCE [LARGE SCALE GENOMIC DNA]</scope>
    <source>
        <strain evidence="1 2">DSM 41803</strain>
    </source>
</reference>
<dbReference type="RefSeq" id="WP_046913341.1">
    <property type="nucleotide sequence ID" value="NZ_JADBGF010000001.1"/>
</dbReference>
<dbReference type="OrthoDB" id="4308358at2"/>
<sequence>MRNKIAEAEMPVLTKGGVVIACPVCGQDDGLTLIIDSDDFTETPSFMKCDDSHQWAEPRFPRRMGAEFLALVEKTRPESLDWSAISGGN</sequence>
<protein>
    <submittedName>
        <fullName evidence="1">Uncharacterized protein</fullName>
    </submittedName>
</protein>
<accession>A0A8I0TUY9</accession>